<evidence type="ECO:0000313" key="2">
    <source>
        <dbReference type="EMBL" id="TDW62056.1"/>
    </source>
</evidence>
<reference evidence="1 3" key="1">
    <citation type="submission" date="2017-08" db="EMBL/GenBank/DDBJ databases">
        <title>Draft Genome Sequence of the Marine Bacterium Oceanimonas baumannii ATCC 700832.</title>
        <authorList>
            <person name="Mcclelland W.D."/>
            <person name="Brennan M.A."/>
            <person name="Trachtenberg A.M."/>
            <person name="Maclea K.S."/>
        </authorList>
    </citation>
    <scope>NUCLEOTIDE SEQUENCE [LARGE SCALE GENOMIC DNA]</scope>
    <source>
        <strain evidence="1 3">ATCC 700832</strain>
    </source>
</reference>
<dbReference type="Proteomes" id="UP000243640">
    <property type="component" value="Unassembled WGS sequence"/>
</dbReference>
<comment type="caution">
    <text evidence="1">The sequence shown here is derived from an EMBL/GenBank/DDBJ whole genome shotgun (WGS) entry which is preliminary data.</text>
</comment>
<dbReference type="EMBL" id="NQJF01000001">
    <property type="protein sequence ID" value="OYD26287.1"/>
    <property type="molecule type" value="Genomic_DNA"/>
</dbReference>
<dbReference type="AlphaFoldDB" id="A0A235CQM8"/>
<dbReference type="Proteomes" id="UP000295058">
    <property type="component" value="Unassembled WGS sequence"/>
</dbReference>
<reference evidence="2 4" key="2">
    <citation type="submission" date="2019-03" db="EMBL/GenBank/DDBJ databases">
        <title>Genomic Encyclopedia of Archaeal and Bacterial Type Strains, Phase II (KMG-II): from individual species to whole genera.</title>
        <authorList>
            <person name="Goeker M."/>
        </authorList>
    </citation>
    <scope>NUCLEOTIDE SEQUENCE [LARGE SCALE GENOMIC DNA]</scope>
    <source>
        <strain evidence="2 4">DSM 15594</strain>
    </source>
</reference>
<gene>
    <name evidence="1" type="ORF">B6S09_01520</name>
    <name evidence="2" type="ORF">LY04_00107</name>
</gene>
<evidence type="ECO:0000313" key="3">
    <source>
        <dbReference type="Proteomes" id="UP000243640"/>
    </source>
</evidence>
<evidence type="ECO:0000313" key="4">
    <source>
        <dbReference type="Proteomes" id="UP000295058"/>
    </source>
</evidence>
<keyword evidence="4" id="KW-1185">Reference proteome</keyword>
<sequence>MFCSQAANARHLLTYCVQTGLEKWLRQSSWGMQCKNWSEQEELFKLEQQIYQPGGQVTENNGYQLELAFPKYLHQQSVGLEVVLTPEQPIGPGPQRTINCNIQ</sequence>
<organism evidence="1 3">
    <name type="scientific">Oceanimonas baumannii</name>
    <dbReference type="NCBI Taxonomy" id="129578"/>
    <lineage>
        <taxon>Bacteria</taxon>
        <taxon>Pseudomonadati</taxon>
        <taxon>Pseudomonadota</taxon>
        <taxon>Gammaproteobacteria</taxon>
        <taxon>Aeromonadales</taxon>
        <taxon>Aeromonadaceae</taxon>
        <taxon>Oceanimonas</taxon>
    </lineage>
</organism>
<proteinExistence type="predicted"/>
<name>A0A235CQM8_9GAMM</name>
<evidence type="ECO:0000313" key="1">
    <source>
        <dbReference type="EMBL" id="OYD26287.1"/>
    </source>
</evidence>
<dbReference type="OrthoDB" id="6339631at2"/>
<protein>
    <submittedName>
        <fullName evidence="1">Uncharacterized protein</fullName>
    </submittedName>
</protein>
<dbReference type="EMBL" id="SODO01000001">
    <property type="protein sequence ID" value="TDW62056.1"/>
    <property type="molecule type" value="Genomic_DNA"/>
</dbReference>
<accession>A0A235CQM8</accession>
<dbReference type="RefSeq" id="WP_094276729.1">
    <property type="nucleotide sequence ID" value="NZ_NQJF01000001.1"/>
</dbReference>